<dbReference type="AlphaFoldDB" id="A0A7W8DEU3"/>
<dbReference type="Pfam" id="PF01270">
    <property type="entry name" value="Glyco_hydro_8"/>
    <property type="match status" value="1"/>
</dbReference>
<reference evidence="8 9" key="1">
    <citation type="submission" date="2020-08" db="EMBL/GenBank/DDBJ databases">
        <title>Genomic Encyclopedia of Type Strains, Phase IV (KMG-IV): sequencing the most valuable type-strain genomes for metagenomic binning, comparative biology and taxonomic classification.</title>
        <authorList>
            <person name="Goeker M."/>
        </authorList>
    </citation>
    <scope>NUCLEOTIDE SEQUENCE [LARGE SCALE GENOMIC DNA]</scope>
    <source>
        <strain evidence="8 9">DSM 25897</strain>
    </source>
</reference>
<name>A0A7W8DEU3_9GAMM</name>
<organism evidence="8 9">
    <name type="scientific">Rehaibacterium terrae</name>
    <dbReference type="NCBI Taxonomy" id="1341696"/>
    <lineage>
        <taxon>Bacteria</taxon>
        <taxon>Pseudomonadati</taxon>
        <taxon>Pseudomonadota</taxon>
        <taxon>Gammaproteobacteria</taxon>
        <taxon>Lysobacterales</taxon>
        <taxon>Lysobacteraceae</taxon>
        <taxon>Rehaibacterium</taxon>
    </lineage>
</organism>
<accession>A0A7W8DEU3</accession>
<dbReference type="GO" id="GO:0008810">
    <property type="term" value="F:cellulase activity"/>
    <property type="evidence" value="ECO:0007669"/>
    <property type="project" value="UniProtKB-EC"/>
</dbReference>
<evidence type="ECO:0000313" key="9">
    <source>
        <dbReference type="Proteomes" id="UP000519004"/>
    </source>
</evidence>
<dbReference type="RefSeq" id="WP_183948386.1">
    <property type="nucleotide sequence ID" value="NZ_JACHHX010000010.1"/>
</dbReference>
<evidence type="ECO:0000256" key="3">
    <source>
        <dbReference type="ARBA" id="ARBA00012601"/>
    </source>
</evidence>
<protein>
    <recommendedName>
        <fullName evidence="3">cellulase</fullName>
        <ecNumber evidence="3">3.2.1.4</ecNumber>
    </recommendedName>
</protein>
<dbReference type="GO" id="GO:0030245">
    <property type="term" value="P:cellulose catabolic process"/>
    <property type="evidence" value="ECO:0007669"/>
    <property type="project" value="UniProtKB-KW"/>
</dbReference>
<sequence>MTPLPPHARPTARTYARLAAWQWLVLALLLPLHGGCGKDPAPTSAPVTPSGASAPLMPAPFPGTEWQAYQSAFLSPEGRIIDTGKDGISHSEGQGYGMLLALAADDLDTFERIWNWTREHLQREDHLFGWKWEPGQTPGVSDWNNASDGDLLIAWALAEGGARWKRDAWREAAAAIARQLRENMLRDSDIGPLLIPGQSGFEHEDHILLNPSYWVFPAFTALDRVDPDPAWSALAASGQRLLALTRYGPAGVPPDWVRLHPDGRLSLPEEAERRRFGYEAPRVPLYLCWDGQRDRQILHAFLRAWPDDAAPAWVDLHNGDRAAHSLTLTQRAIRQLVLACDGQQADTAIEISADDYYGSSLSLLARVALARGGDPR</sequence>
<evidence type="ECO:0000256" key="1">
    <source>
        <dbReference type="ARBA" id="ARBA00000966"/>
    </source>
</evidence>
<evidence type="ECO:0000256" key="2">
    <source>
        <dbReference type="ARBA" id="ARBA00009209"/>
    </source>
</evidence>
<comment type="similarity">
    <text evidence="2">Belongs to the glycosyl hydrolase 8 (cellulase D) family.</text>
</comment>
<gene>
    <name evidence="8" type="ORF">HNQ58_001617</name>
</gene>
<keyword evidence="7" id="KW-0119">Carbohydrate metabolism</keyword>
<dbReference type="InterPro" id="IPR002037">
    <property type="entry name" value="Glyco_hydro_8"/>
</dbReference>
<keyword evidence="7" id="KW-0624">Polysaccharide degradation</keyword>
<dbReference type="EMBL" id="JACHHX010000010">
    <property type="protein sequence ID" value="MBB5015709.1"/>
    <property type="molecule type" value="Genomic_DNA"/>
</dbReference>
<evidence type="ECO:0000256" key="4">
    <source>
        <dbReference type="ARBA" id="ARBA00022801"/>
    </source>
</evidence>
<evidence type="ECO:0000313" key="8">
    <source>
        <dbReference type="EMBL" id="MBB5015709.1"/>
    </source>
</evidence>
<dbReference type="EC" id="3.2.1.4" evidence="3"/>
<dbReference type="Proteomes" id="UP000519004">
    <property type="component" value="Unassembled WGS sequence"/>
</dbReference>
<keyword evidence="4 8" id="KW-0378">Hydrolase</keyword>
<comment type="caution">
    <text evidence="8">The sequence shown here is derived from an EMBL/GenBank/DDBJ whole genome shotgun (WGS) entry which is preliminary data.</text>
</comment>
<keyword evidence="9" id="KW-1185">Reference proteome</keyword>
<dbReference type="Gene3D" id="1.50.10.10">
    <property type="match status" value="1"/>
</dbReference>
<proteinExistence type="inferred from homology"/>
<dbReference type="InterPro" id="IPR012341">
    <property type="entry name" value="6hp_glycosidase-like_sf"/>
</dbReference>
<keyword evidence="5" id="KW-0136">Cellulose degradation</keyword>
<keyword evidence="6 8" id="KW-0326">Glycosidase</keyword>
<dbReference type="SUPFAM" id="SSF48208">
    <property type="entry name" value="Six-hairpin glycosidases"/>
    <property type="match status" value="1"/>
</dbReference>
<dbReference type="PRINTS" id="PR00735">
    <property type="entry name" value="GLHYDRLASE8"/>
</dbReference>
<dbReference type="InterPro" id="IPR008928">
    <property type="entry name" value="6-hairpin_glycosidase_sf"/>
</dbReference>
<comment type="catalytic activity">
    <reaction evidence="1">
        <text>Endohydrolysis of (1-&gt;4)-beta-D-glucosidic linkages in cellulose, lichenin and cereal beta-D-glucans.</text>
        <dbReference type="EC" id="3.2.1.4"/>
    </reaction>
</comment>
<evidence type="ECO:0000256" key="7">
    <source>
        <dbReference type="ARBA" id="ARBA00023326"/>
    </source>
</evidence>
<evidence type="ECO:0000256" key="5">
    <source>
        <dbReference type="ARBA" id="ARBA00023001"/>
    </source>
</evidence>
<evidence type="ECO:0000256" key="6">
    <source>
        <dbReference type="ARBA" id="ARBA00023295"/>
    </source>
</evidence>